<dbReference type="AlphaFoldDB" id="A0A2R6NHC9"/>
<dbReference type="GO" id="GO:0031965">
    <property type="term" value="C:nuclear membrane"/>
    <property type="evidence" value="ECO:0007669"/>
    <property type="project" value="UniProtKB-SubCell"/>
</dbReference>
<dbReference type="GO" id="GO:0006405">
    <property type="term" value="P:RNA export from nucleus"/>
    <property type="evidence" value="ECO:0007669"/>
    <property type="project" value="TreeGrafter"/>
</dbReference>
<evidence type="ECO:0000256" key="5">
    <source>
        <dbReference type="ARBA" id="ARBA00022448"/>
    </source>
</evidence>
<evidence type="ECO:0000256" key="4">
    <source>
        <dbReference type="ARBA" id="ARBA00005911"/>
    </source>
</evidence>
<dbReference type="STRING" id="98765.A0A2R6NHC9"/>
<keyword evidence="5" id="KW-0813">Transport</keyword>
<name>A0A2R6NHC9_9APHY</name>
<evidence type="ECO:0000256" key="9">
    <source>
        <dbReference type="ARBA" id="ARBA00023132"/>
    </source>
</evidence>
<evidence type="ECO:0000256" key="12">
    <source>
        <dbReference type="ARBA" id="ARBA00078941"/>
    </source>
</evidence>
<sequence>MSFFGNAGTASGGLFGNTSTTNNATGDTGTGLFGSAPAAQPTGGLFGSSATNPATANTTNAPAPSGGLFGNATTTPAPSAGGLFGGFNTTASTAPGNTFGGSTANTGTSTSTNTGSNPLFGGFGTGKPAEQNSSAFKPPTSGFFNQPATSATAGSSTGTAPAAGFFSSALKPTETAAPVTATTAATSGQPAGGLFGGGLFGGKKADTPAAGSSTPAAANTLSAFNLGGNKDSTAPNAGSTIAPGLFSLGGNKDANKPEEKKDAPAAPSAFNLFGGAKDTSTEKKDAPAPTPAFNLFGGSKDTSTEKKDTATAVATGTSTAQVAKSKDTVSSAALTTAPSTSGALSTAISVPPPSMLRGKTIEEIVNRWTSELETHVREFNKFATEVAVWDRALIENSNNLAALFAAVLAAEREQNDIDQSLDHIEQQQRELSSTLEAYEKVTDEILGGQGGNLRALDTGPADTERDKNYMLATELHGHLDDLSGSLTQMIEQVNGLSISSETKTAGDDPMGQIAQILSSHLESLQWIDGAVRDVEAKVVDVEKRVRGASDGGGAPGGGMKSRGYGLGR</sequence>
<feature type="domain" description="Nucleoporin NSP1-like C-terminal" evidence="16">
    <location>
        <begin position="349"/>
        <end position="449"/>
    </location>
</feature>
<proteinExistence type="inferred from homology"/>
<comment type="similarity">
    <text evidence="4">Belongs to the nucleoporin NSP1/NUP62 family.</text>
</comment>
<dbReference type="PANTHER" id="PTHR12084">
    <property type="entry name" value="NUCLEAR PORE GLYCOPROTEIN P62-RELATED"/>
    <property type="match status" value="1"/>
</dbReference>
<keyword evidence="14" id="KW-0175">Coiled coil</keyword>
<dbReference type="Pfam" id="PF05064">
    <property type="entry name" value="Nsp1_C"/>
    <property type="match status" value="1"/>
</dbReference>
<evidence type="ECO:0000256" key="15">
    <source>
        <dbReference type="SAM" id="MobiDB-lite"/>
    </source>
</evidence>
<dbReference type="EMBL" id="MLYV02001242">
    <property type="protein sequence ID" value="PSR71797.1"/>
    <property type="molecule type" value="Genomic_DNA"/>
</dbReference>
<feature type="compositionally biased region" description="Basic and acidic residues" evidence="15">
    <location>
        <begin position="253"/>
        <end position="263"/>
    </location>
</feature>
<dbReference type="PANTHER" id="PTHR12084:SF0">
    <property type="entry name" value="NUCLEAR PORE GLYCOPROTEIN P62"/>
    <property type="match status" value="1"/>
</dbReference>
<evidence type="ECO:0000256" key="11">
    <source>
        <dbReference type="ARBA" id="ARBA00068864"/>
    </source>
</evidence>
<feature type="region of interest" description="Disordered" evidence="15">
    <location>
        <begin position="274"/>
        <end position="305"/>
    </location>
</feature>
<feature type="region of interest" description="Disordered" evidence="15">
    <location>
        <begin position="98"/>
        <end position="158"/>
    </location>
</feature>
<keyword evidence="18" id="KW-1185">Reference proteome</keyword>
<keyword evidence="6" id="KW-0509">mRNA transport</keyword>
<feature type="coiled-coil region" evidence="14">
    <location>
        <begin position="410"/>
        <end position="444"/>
    </location>
</feature>
<evidence type="ECO:0000256" key="1">
    <source>
        <dbReference type="ARBA" id="ARBA00004335"/>
    </source>
</evidence>
<dbReference type="InterPro" id="IPR026010">
    <property type="entry name" value="NSP1/NUP62"/>
</dbReference>
<dbReference type="GO" id="GO:0006606">
    <property type="term" value="P:protein import into nucleus"/>
    <property type="evidence" value="ECO:0007669"/>
    <property type="project" value="TreeGrafter"/>
</dbReference>
<dbReference type="Proteomes" id="UP000186601">
    <property type="component" value="Unassembled WGS sequence"/>
</dbReference>
<evidence type="ECO:0000313" key="18">
    <source>
        <dbReference type="Proteomes" id="UP000186601"/>
    </source>
</evidence>
<evidence type="ECO:0000256" key="2">
    <source>
        <dbReference type="ARBA" id="ARBA00004567"/>
    </source>
</evidence>
<comment type="caution">
    <text evidence="17">The sequence shown here is derived from an EMBL/GenBank/DDBJ whole genome shotgun (WGS) entry which is preliminary data.</text>
</comment>
<dbReference type="Gene3D" id="1.20.5.170">
    <property type="match status" value="1"/>
</dbReference>
<dbReference type="GO" id="GO:0017056">
    <property type="term" value="F:structural constituent of nuclear pore"/>
    <property type="evidence" value="ECO:0007669"/>
    <property type="project" value="InterPro"/>
</dbReference>
<dbReference type="GO" id="GO:0044613">
    <property type="term" value="C:nuclear pore central transport channel"/>
    <property type="evidence" value="ECO:0007669"/>
    <property type="project" value="TreeGrafter"/>
</dbReference>
<feature type="region of interest" description="Disordered" evidence="15">
    <location>
        <begin position="546"/>
        <end position="568"/>
    </location>
</feature>
<evidence type="ECO:0000256" key="10">
    <source>
        <dbReference type="ARBA" id="ARBA00023242"/>
    </source>
</evidence>
<dbReference type="OrthoDB" id="344345at2759"/>
<evidence type="ECO:0000256" key="14">
    <source>
        <dbReference type="SAM" id="Coils"/>
    </source>
</evidence>
<evidence type="ECO:0000313" key="17">
    <source>
        <dbReference type="EMBL" id="PSR71797.1"/>
    </source>
</evidence>
<comment type="subcellular location">
    <subcellularLocation>
        <location evidence="1">Nucleus membrane</location>
        <topology evidence="1">Peripheral membrane protein</topology>
        <orientation evidence="1">Cytoplasmic side</orientation>
    </subcellularLocation>
    <subcellularLocation>
        <location evidence="3">Nucleus membrane</location>
        <topology evidence="3">Peripheral membrane protein</topology>
        <orientation evidence="3">Nucleoplasmic side</orientation>
    </subcellularLocation>
    <subcellularLocation>
        <location evidence="2">Nucleus</location>
        <location evidence="2">Nuclear pore complex</location>
    </subcellularLocation>
</comment>
<dbReference type="GO" id="GO:0005543">
    <property type="term" value="F:phospholipid binding"/>
    <property type="evidence" value="ECO:0007669"/>
    <property type="project" value="TreeGrafter"/>
</dbReference>
<feature type="region of interest" description="Disordered" evidence="15">
    <location>
        <begin position="249"/>
        <end position="268"/>
    </location>
</feature>
<evidence type="ECO:0000256" key="7">
    <source>
        <dbReference type="ARBA" id="ARBA00022927"/>
    </source>
</evidence>
<evidence type="ECO:0000259" key="16">
    <source>
        <dbReference type="Pfam" id="PF05064"/>
    </source>
</evidence>
<feature type="compositionally biased region" description="Low complexity" evidence="15">
    <location>
        <begin position="48"/>
        <end position="65"/>
    </location>
</feature>
<keyword evidence="7" id="KW-0653">Protein transport</keyword>
<feature type="compositionally biased region" description="Gly residues" evidence="15">
    <location>
        <begin position="549"/>
        <end position="568"/>
    </location>
</feature>
<feature type="compositionally biased region" description="Low complexity" evidence="15">
    <location>
        <begin position="98"/>
        <end position="117"/>
    </location>
</feature>
<dbReference type="FunFam" id="1.20.5.170:FF:000040">
    <property type="entry name" value="Nuclear pore glycoprotein p62"/>
    <property type="match status" value="1"/>
</dbReference>
<evidence type="ECO:0000256" key="6">
    <source>
        <dbReference type="ARBA" id="ARBA00022816"/>
    </source>
</evidence>
<dbReference type="GO" id="GO:0051028">
    <property type="term" value="P:mRNA transport"/>
    <property type="evidence" value="ECO:0007669"/>
    <property type="project" value="UniProtKB-KW"/>
</dbReference>
<dbReference type="InterPro" id="IPR007758">
    <property type="entry name" value="Nucleoporin_NSP1_C"/>
</dbReference>
<keyword evidence="10" id="KW-0539">Nucleus</keyword>
<evidence type="ECO:0000256" key="8">
    <source>
        <dbReference type="ARBA" id="ARBA00023010"/>
    </source>
</evidence>
<reference evidence="17 18" key="1">
    <citation type="submission" date="2018-02" db="EMBL/GenBank/DDBJ databases">
        <title>Genome sequence of the basidiomycete white-rot fungus Phlebia centrifuga.</title>
        <authorList>
            <person name="Granchi Z."/>
            <person name="Peng M."/>
            <person name="de Vries R.P."/>
            <person name="Hilden K."/>
            <person name="Makela M.R."/>
            <person name="Grigoriev I."/>
            <person name="Riley R."/>
        </authorList>
    </citation>
    <scope>NUCLEOTIDE SEQUENCE [LARGE SCALE GENOMIC DNA]</scope>
    <source>
        <strain evidence="17 18">FBCC195</strain>
    </source>
</reference>
<feature type="region of interest" description="Disordered" evidence="15">
    <location>
        <begin position="26"/>
        <end position="74"/>
    </location>
</feature>
<protein>
    <recommendedName>
        <fullName evidence="11">Nucleoporin NSP1</fullName>
    </recommendedName>
    <alternativeName>
        <fullName evidence="12">Nuclear pore protein NSP1</fullName>
    </alternativeName>
    <alternativeName>
        <fullName evidence="13">Nucleoskeletal-like protein</fullName>
    </alternativeName>
</protein>
<keyword evidence="8" id="KW-0811">Translocation</keyword>
<keyword evidence="9" id="KW-0906">Nuclear pore complex</keyword>
<gene>
    <name evidence="17" type="ORF">PHLCEN_2v12298</name>
</gene>
<organism evidence="17 18">
    <name type="scientific">Hermanssonia centrifuga</name>
    <dbReference type="NCBI Taxonomy" id="98765"/>
    <lineage>
        <taxon>Eukaryota</taxon>
        <taxon>Fungi</taxon>
        <taxon>Dikarya</taxon>
        <taxon>Basidiomycota</taxon>
        <taxon>Agaricomycotina</taxon>
        <taxon>Agaricomycetes</taxon>
        <taxon>Polyporales</taxon>
        <taxon>Meruliaceae</taxon>
        <taxon>Hermanssonia</taxon>
    </lineage>
</organism>
<accession>A0A2R6NHC9</accession>
<evidence type="ECO:0000256" key="13">
    <source>
        <dbReference type="ARBA" id="ARBA00081079"/>
    </source>
</evidence>
<evidence type="ECO:0000256" key="3">
    <source>
        <dbReference type="ARBA" id="ARBA00004620"/>
    </source>
</evidence>
<feature type="compositionally biased region" description="Low complexity" evidence="15">
    <location>
        <begin position="147"/>
        <end position="158"/>
    </location>
</feature>